<dbReference type="InterPro" id="IPR016162">
    <property type="entry name" value="Ald_DH_N"/>
</dbReference>
<dbReference type="Gene3D" id="3.40.605.10">
    <property type="entry name" value="Aldehyde Dehydrogenase, Chain A, domain 1"/>
    <property type="match status" value="1"/>
</dbReference>
<accession>A0A2A4T438</accession>
<evidence type="ECO:0000313" key="10">
    <source>
        <dbReference type="Proteomes" id="UP000218113"/>
    </source>
</evidence>
<keyword evidence="5 7" id="KW-0560">Oxidoreductase</keyword>
<dbReference type="GO" id="GO:0055129">
    <property type="term" value="P:L-proline biosynthetic process"/>
    <property type="evidence" value="ECO:0007669"/>
    <property type="project" value="UniProtKB-UniRule"/>
</dbReference>
<comment type="catalytic activity">
    <reaction evidence="6 7">
        <text>L-glutamate 5-semialdehyde + phosphate + NADP(+) = L-glutamyl 5-phosphate + NADPH + H(+)</text>
        <dbReference type="Rhea" id="RHEA:19541"/>
        <dbReference type="ChEBI" id="CHEBI:15378"/>
        <dbReference type="ChEBI" id="CHEBI:43474"/>
        <dbReference type="ChEBI" id="CHEBI:57783"/>
        <dbReference type="ChEBI" id="CHEBI:58066"/>
        <dbReference type="ChEBI" id="CHEBI:58274"/>
        <dbReference type="ChEBI" id="CHEBI:58349"/>
        <dbReference type="EC" id="1.2.1.41"/>
    </reaction>
</comment>
<dbReference type="PROSITE" id="PS01223">
    <property type="entry name" value="PROA"/>
    <property type="match status" value="1"/>
</dbReference>
<dbReference type="InterPro" id="IPR012134">
    <property type="entry name" value="Glu-5-SA_DH"/>
</dbReference>
<comment type="caution">
    <text evidence="9">The sequence shown here is derived from an EMBL/GenBank/DDBJ whole genome shotgun (WGS) entry which is preliminary data.</text>
</comment>
<dbReference type="PANTHER" id="PTHR11063">
    <property type="entry name" value="GLUTAMATE SEMIALDEHYDE DEHYDROGENASE"/>
    <property type="match status" value="1"/>
</dbReference>
<dbReference type="InterPro" id="IPR016161">
    <property type="entry name" value="Ald_DH/histidinol_DH"/>
</dbReference>
<dbReference type="AlphaFoldDB" id="A0A2A4T438"/>
<dbReference type="InterPro" id="IPR015590">
    <property type="entry name" value="Aldehyde_DH_dom"/>
</dbReference>
<dbReference type="EC" id="1.2.1.41" evidence="7"/>
<organism evidence="9 10">
    <name type="scientific">SAR324 cluster bacterium</name>
    <dbReference type="NCBI Taxonomy" id="2024889"/>
    <lineage>
        <taxon>Bacteria</taxon>
        <taxon>Deltaproteobacteria</taxon>
        <taxon>SAR324 cluster</taxon>
    </lineage>
</organism>
<dbReference type="NCBIfam" id="NF001221">
    <property type="entry name" value="PRK00197.1"/>
    <property type="match status" value="1"/>
</dbReference>
<evidence type="ECO:0000256" key="2">
    <source>
        <dbReference type="ARBA" id="ARBA00022605"/>
    </source>
</evidence>
<name>A0A2A4T438_9DELT</name>
<dbReference type="PANTHER" id="PTHR11063:SF8">
    <property type="entry name" value="DELTA-1-PYRROLINE-5-CARBOXYLATE SYNTHASE"/>
    <property type="match status" value="1"/>
</dbReference>
<dbReference type="CDD" id="cd07079">
    <property type="entry name" value="ALDH_F18-19_ProA-GPR"/>
    <property type="match status" value="1"/>
</dbReference>
<dbReference type="Pfam" id="PF00171">
    <property type="entry name" value="Aldedh"/>
    <property type="match status" value="1"/>
</dbReference>
<evidence type="ECO:0000256" key="3">
    <source>
        <dbReference type="ARBA" id="ARBA00022650"/>
    </source>
</evidence>
<evidence type="ECO:0000256" key="6">
    <source>
        <dbReference type="ARBA" id="ARBA00049024"/>
    </source>
</evidence>
<evidence type="ECO:0000256" key="4">
    <source>
        <dbReference type="ARBA" id="ARBA00022857"/>
    </source>
</evidence>
<dbReference type="NCBIfam" id="TIGR00407">
    <property type="entry name" value="proA"/>
    <property type="match status" value="1"/>
</dbReference>
<evidence type="ECO:0000256" key="7">
    <source>
        <dbReference type="HAMAP-Rule" id="MF_00412"/>
    </source>
</evidence>
<comment type="function">
    <text evidence="7">Catalyzes the NADPH-dependent reduction of L-glutamate 5-phosphate into L-glutamate 5-semialdehyde and phosphate. The product spontaneously undergoes cyclization to form 1-pyrroline-5-carboxylate.</text>
</comment>
<comment type="subcellular location">
    <subcellularLocation>
        <location evidence="7">Cytoplasm</location>
    </subcellularLocation>
</comment>
<dbReference type="GO" id="GO:0050661">
    <property type="term" value="F:NADP binding"/>
    <property type="evidence" value="ECO:0007669"/>
    <property type="project" value="InterPro"/>
</dbReference>
<keyword evidence="3 7" id="KW-0641">Proline biosynthesis</keyword>
<dbReference type="EMBL" id="NVSR01000037">
    <property type="protein sequence ID" value="PCI28288.1"/>
    <property type="molecule type" value="Genomic_DNA"/>
</dbReference>
<dbReference type="SUPFAM" id="SSF53720">
    <property type="entry name" value="ALDH-like"/>
    <property type="match status" value="1"/>
</dbReference>
<dbReference type="FunFam" id="3.40.309.10:FF:000006">
    <property type="entry name" value="Gamma-glutamyl phosphate reductase"/>
    <property type="match status" value="1"/>
</dbReference>
<comment type="similarity">
    <text evidence="7">Belongs to the gamma-glutamyl phosphate reductase family.</text>
</comment>
<sequence>MSSTQTSKSTVAQAARKISPKLSNLSGAEKDQLLLKISENLKNNKQRIIEANQKDVQAAQKMVDQGELSTPLLNRLILTDDKIAQLSTYLEEVAKLDDPIGKKQFAMKLAEGLELERISCPLGVVAIIFESRPEVVIQVTALSLKSGNAVILKGGREASHSNRVLFELIEEVLKEMDLLGAVNLIETRDDVANLLDQEAYIDLIIPRGGNEFVRYIQENTKIPVLGHSSGICHIYVDQQFDLAMATKVSVDAKVDYPSACNAVETILVHAGSAESFIPQLIPELLEKKVSVKGCARSLEIAQKNKLSMEAASEEDWESEYSDLVLSIKVVDSMQEAIEHINRHGSHHTDSIITTENSHAEFFLQQVDSACVFHNASTRFSDGYVFGLGAEVGISTNKTHARGPVGLDGMIIYKYLLRGDGQVRGVFSGKNALPFLHQALPID</sequence>
<dbReference type="InterPro" id="IPR016163">
    <property type="entry name" value="Ald_DH_C"/>
</dbReference>
<dbReference type="Gene3D" id="3.40.309.10">
    <property type="entry name" value="Aldehyde Dehydrogenase, Chain A, domain 2"/>
    <property type="match status" value="1"/>
</dbReference>
<evidence type="ECO:0000259" key="8">
    <source>
        <dbReference type="Pfam" id="PF00171"/>
    </source>
</evidence>
<comment type="pathway">
    <text evidence="1 7">Amino-acid biosynthesis; L-proline biosynthesis; L-glutamate 5-semialdehyde from L-glutamate: step 2/2.</text>
</comment>
<proteinExistence type="inferred from homology"/>
<evidence type="ECO:0000313" key="9">
    <source>
        <dbReference type="EMBL" id="PCI28288.1"/>
    </source>
</evidence>
<dbReference type="HAMAP" id="MF_00412">
    <property type="entry name" value="ProA"/>
    <property type="match status" value="1"/>
</dbReference>
<dbReference type="UniPathway" id="UPA00098">
    <property type="reaction ID" value="UER00360"/>
</dbReference>
<evidence type="ECO:0000256" key="5">
    <source>
        <dbReference type="ARBA" id="ARBA00023002"/>
    </source>
</evidence>
<reference evidence="10" key="1">
    <citation type="submission" date="2017-08" db="EMBL/GenBank/DDBJ databases">
        <title>A dynamic microbial community with high functional redundancy inhabits the cold, oxic subseafloor aquifer.</title>
        <authorList>
            <person name="Tully B.J."/>
            <person name="Wheat C.G."/>
            <person name="Glazer B.T."/>
            <person name="Huber J.A."/>
        </authorList>
    </citation>
    <scope>NUCLEOTIDE SEQUENCE [LARGE SCALE GENOMIC DNA]</scope>
</reference>
<dbReference type="Proteomes" id="UP000218113">
    <property type="component" value="Unassembled WGS sequence"/>
</dbReference>
<dbReference type="InterPro" id="IPR020593">
    <property type="entry name" value="G-glutamylP_reductase_CS"/>
</dbReference>
<gene>
    <name evidence="7" type="primary">proA</name>
    <name evidence="9" type="ORF">COB67_06830</name>
</gene>
<keyword evidence="2 7" id="KW-0028">Amino-acid biosynthesis</keyword>
<evidence type="ECO:0000256" key="1">
    <source>
        <dbReference type="ARBA" id="ARBA00004985"/>
    </source>
</evidence>
<dbReference type="GO" id="GO:0005737">
    <property type="term" value="C:cytoplasm"/>
    <property type="evidence" value="ECO:0007669"/>
    <property type="project" value="UniProtKB-SubCell"/>
</dbReference>
<keyword evidence="4 7" id="KW-0521">NADP</keyword>
<dbReference type="GO" id="GO:0004350">
    <property type="term" value="F:glutamate-5-semialdehyde dehydrogenase activity"/>
    <property type="evidence" value="ECO:0007669"/>
    <property type="project" value="UniProtKB-UniRule"/>
</dbReference>
<dbReference type="InterPro" id="IPR000965">
    <property type="entry name" value="GPR_dom"/>
</dbReference>
<protein>
    <recommendedName>
        <fullName evidence="7">Gamma-glutamyl phosphate reductase</fullName>
        <shortName evidence="7">GPR</shortName>
        <ecNumber evidence="7">1.2.1.41</ecNumber>
    </recommendedName>
    <alternativeName>
        <fullName evidence="7">Glutamate-5-semialdehyde dehydrogenase</fullName>
    </alternativeName>
    <alternativeName>
        <fullName evidence="7">Glutamyl-gamma-semialdehyde dehydrogenase</fullName>
        <shortName evidence="7">GSA dehydrogenase</shortName>
    </alternativeName>
</protein>
<keyword evidence="7" id="KW-0963">Cytoplasm</keyword>
<feature type="domain" description="Aldehyde dehydrogenase" evidence="8">
    <location>
        <begin position="9"/>
        <end position="284"/>
    </location>
</feature>
<dbReference type="PIRSF" id="PIRSF000151">
    <property type="entry name" value="GPR"/>
    <property type="match status" value="1"/>
</dbReference>